<dbReference type="AlphaFoldDB" id="A0A6A4S754"/>
<dbReference type="Proteomes" id="UP000438429">
    <property type="component" value="Unassembled WGS sequence"/>
</dbReference>
<organism evidence="1 2">
    <name type="scientific">Scophthalmus maximus</name>
    <name type="common">Turbot</name>
    <name type="synonym">Psetta maxima</name>
    <dbReference type="NCBI Taxonomy" id="52904"/>
    <lineage>
        <taxon>Eukaryota</taxon>
        <taxon>Metazoa</taxon>
        <taxon>Chordata</taxon>
        <taxon>Craniata</taxon>
        <taxon>Vertebrata</taxon>
        <taxon>Euteleostomi</taxon>
        <taxon>Actinopterygii</taxon>
        <taxon>Neopterygii</taxon>
        <taxon>Teleostei</taxon>
        <taxon>Neoteleostei</taxon>
        <taxon>Acanthomorphata</taxon>
        <taxon>Carangaria</taxon>
        <taxon>Pleuronectiformes</taxon>
        <taxon>Pleuronectoidei</taxon>
        <taxon>Scophthalmidae</taxon>
        <taxon>Scophthalmus</taxon>
    </lineage>
</organism>
<dbReference type="EMBL" id="VEVO01000017">
    <property type="protein sequence ID" value="KAF0028379.1"/>
    <property type="molecule type" value="Genomic_DNA"/>
</dbReference>
<gene>
    <name evidence="1" type="ORF">F2P81_019466</name>
</gene>
<reference evidence="1 2" key="1">
    <citation type="submission" date="2019-06" db="EMBL/GenBank/DDBJ databases">
        <title>Draft genomes of female and male turbot (Scophthalmus maximus).</title>
        <authorList>
            <person name="Xu H."/>
            <person name="Xu X.-W."/>
            <person name="Shao C."/>
            <person name="Chen S."/>
        </authorList>
    </citation>
    <scope>NUCLEOTIDE SEQUENCE [LARGE SCALE GENOMIC DNA]</scope>
    <source>
        <strain evidence="1">Ysfricsl-2016a</strain>
        <tissue evidence="1">Blood</tissue>
    </source>
</reference>
<comment type="caution">
    <text evidence="1">The sequence shown here is derived from an EMBL/GenBank/DDBJ whole genome shotgun (WGS) entry which is preliminary data.</text>
</comment>
<proteinExistence type="predicted"/>
<protein>
    <submittedName>
        <fullName evidence="1">Uncharacterized protein</fullName>
    </submittedName>
</protein>
<evidence type="ECO:0000313" key="1">
    <source>
        <dbReference type="EMBL" id="KAF0028379.1"/>
    </source>
</evidence>
<accession>A0A6A4S754</accession>
<sequence>MKNPLERGGLQLRSLYKALPLLGISGAAKRKAIKSTMEARWTDPGTINICAKFTVGQPPELYSVTSCRNESGRWGVKPDNALLLDSTSPTVIGCDRHRYVQIGSVISPATQMKARQRAVTYDCNITYWGEKPQRQQHIKTHAAFFCCPDKQRREGNSLRMSPIMNSVKP</sequence>
<name>A0A6A4S754_SCOMX</name>
<evidence type="ECO:0000313" key="2">
    <source>
        <dbReference type="Proteomes" id="UP000438429"/>
    </source>
</evidence>